<gene>
    <name evidence="1" type="ORF">MNOR_LOCUS28857</name>
</gene>
<name>A0AAV2RUM6_MEGNR</name>
<dbReference type="EMBL" id="CAXKWB010032528">
    <property type="protein sequence ID" value="CAL4141407.1"/>
    <property type="molecule type" value="Genomic_DNA"/>
</dbReference>
<dbReference type="PRINTS" id="PR01345">
    <property type="entry name" value="CERVTRCPTASE"/>
</dbReference>
<feature type="non-terminal residue" evidence="1">
    <location>
        <position position="1"/>
    </location>
</feature>
<keyword evidence="2" id="KW-1185">Reference proteome</keyword>
<accession>A0AAV2RUM6</accession>
<dbReference type="PANTHER" id="PTHR33332">
    <property type="entry name" value="REVERSE TRANSCRIPTASE DOMAIN-CONTAINING PROTEIN"/>
    <property type="match status" value="1"/>
</dbReference>
<organism evidence="1 2">
    <name type="scientific">Meganyctiphanes norvegica</name>
    <name type="common">Northern krill</name>
    <name type="synonym">Thysanopoda norvegica</name>
    <dbReference type="NCBI Taxonomy" id="48144"/>
    <lineage>
        <taxon>Eukaryota</taxon>
        <taxon>Metazoa</taxon>
        <taxon>Ecdysozoa</taxon>
        <taxon>Arthropoda</taxon>
        <taxon>Crustacea</taxon>
        <taxon>Multicrustacea</taxon>
        <taxon>Malacostraca</taxon>
        <taxon>Eumalacostraca</taxon>
        <taxon>Eucarida</taxon>
        <taxon>Euphausiacea</taxon>
        <taxon>Euphausiidae</taxon>
        <taxon>Meganyctiphanes</taxon>
    </lineage>
</organism>
<protein>
    <submittedName>
        <fullName evidence="1">Uncharacterized protein</fullName>
    </submittedName>
</protein>
<comment type="caution">
    <text evidence="1">The sequence shown here is derived from an EMBL/GenBank/DDBJ whole genome shotgun (WGS) entry which is preliminary data.</text>
</comment>
<evidence type="ECO:0000313" key="1">
    <source>
        <dbReference type="EMBL" id="CAL4141407.1"/>
    </source>
</evidence>
<feature type="non-terminal residue" evidence="1">
    <location>
        <position position="155"/>
    </location>
</feature>
<proteinExistence type="predicted"/>
<evidence type="ECO:0000313" key="2">
    <source>
        <dbReference type="Proteomes" id="UP001497623"/>
    </source>
</evidence>
<reference evidence="1 2" key="1">
    <citation type="submission" date="2024-05" db="EMBL/GenBank/DDBJ databases">
        <authorList>
            <person name="Wallberg A."/>
        </authorList>
    </citation>
    <scope>NUCLEOTIDE SEQUENCE [LARGE SCALE GENOMIC DNA]</scope>
</reference>
<sequence>GVLIDNELEFDKHIKGIVNKANRMLWMIRIGFSCLDKSMFMNLYPVLVRPLLEYCVQVWSPHKQKHIDLLEGVQRRATRMVPGLKDKSYEERLKILELPSLEERRIRGDMIETYKILTGKEDVNPDTFFQMAPVRGNSETTHSLKLFKKKVSSQL</sequence>
<dbReference type="AlphaFoldDB" id="A0AAV2RUM6"/>
<dbReference type="Proteomes" id="UP001497623">
    <property type="component" value="Unassembled WGS sequence"/>
</dbReference>